<dbReference type="VEuPathDB" id="FungiDB:PSTT_01965"/>
<evidence type="ECO:0000313" key="3">
    <source>
        <dbReference type="Proteomes" id="UP000238274"/>
    </source>
</evidence>
<keyword evidence="3" id="KW-1185">Reference proteome</keyword>
<feature type="compositionally biased region" description="Polar residues" evidence="1">
    <location>
        <begin position="335"/>
        <end position="350"/>
    </location>
</feature>
<accession>A0A2S4WEL0</accession>
<feature type="region of interest" description="Disordered" evidence="1">
    <location>
        <begin position="332"/>
        <end position="368"/>
    </location>
</feature>
<dbReference type="AlphaFoldDB" id="A0A2S4WEL0"/>
<reference evidence="2 3" key="1">
    <citation type="submission" date="2017-12" db="EMBL/GenBank/DDBJ databases">
        <title>Gene loss provides genomic basis for host adaptation in cereal stripe rust fungi.</title>
        <authorList>
            <person name="Xia C."/>
        </authorList>
    </citation>
    <scope>NUCLEOTIDE SEQUENCE [LARGE SCALE GENOMIC DNA]</scope>
    <source>
        <strain evidence="2 3">93TX-2</strain>
    </source>
</reference>
<feature type="region of interest" description="Disordered" evidence="1">
    <location>
        <begin position="154"/>
        <end position="227"/>
    </location>
</feature>
<gene>
    <name evidence="2" type="ORF">PSHT_03870</name>
</gene>
<comment type="caution">
    <text evidence="2">The sequence shown here is derived from an EMBL/GenBank/DDBJ whole genome shotgun (WGS) entry which is preliminary data.</text>
</comment>
<protein>
    <recommendedName>
        <fullName evidence="4">No apical meristem-associated C-terminal domain-containing protein</fullName>
    </recommendedName>
</protein>
<proteinExistence type="predicted"/>
<reference evidence="3" key="2">
    <citation type="journal article" date="2018" name="BMC Genomics">
        <title>Genomic insights into host adaptation between the wheat stripe rust pathogen (Puccinia striiformis f. sp. tritici) and the barley stripe rust pathogen (Puccinia striiformis f. sp. hordei).</title>
        <authorList>
            <person name="Xia C."/>
            <person name="Wang M."/>
            <person name="Yin C."/>
            <person name="Cornejo O.E."/>
            <person name="Hulbert S.H."/>
            <person name="Chen X."/>
        </authorList>
    </citation>
    <scope>NUCLEOTIDE SEQUENCE [LARGE SCALE GENOMIC DNA]</scope>
    <source>
        <strain evidence="3">93TX-2</strain>
    </source>
</reference>
<dbReference type="VEuPathDB" id="FungiDB:PSHT_03870"/>
<dbReference type="Proteomes" id="UP000238274">
    <property type="component" value="Unassembled WGS sequence"/>
</dbReference>
<dbReference type="PANTHER" id="PTHR33324">
    <property type="entry name" value="EXPRESSED PROTEIN"/>
    <property type="match status" value="1"/>
</dbReference>
<organism evidence="2 3">
    <name type="scientific">Puccinia striiformis</name>
    <dbReference type="NCBI Taxonomy" id="27350"/>
    <lineage>
        <taxon>Eukaryota</taxon>
        <taxon>Fungi</taxon>
        <taxon>Dikarya</taxon>
        <taxon>Basidiomycota</taxon>
        <taxon>Pucciniomycotina</taxon>
        <taxon>Pucciniomycetes</taxon>
        <taxon>Pucciniales</taxon>
        <taxon>Pucciniaceae</taxon>
        <taxon>Puccinia</taxon>
    </lineage>
</organism>
<sequence length="368" mass="40925">MPRKKKTTTPATPTPTASQPTPKVAWDKDGENGITSIRVLLDWLSVDGNFARWRITHRNQKGVLTKIQELQSSYMKASDFHHNTGSGLQDNDIANGTHTLQMALLKRCKYWDELHPVMATRTAANPLHTNESPDLEAPDLLNGRLLASLVPALDGEEDGDEIDRIPARGSDHPLQTPERTDTLPDEGEEEPAAVRSRSESPAPQARSGGTKRKAPPRNSDGLGLEKVLGEANEYRRKCFDAREKRDAEKRATEKARMEKEGLRIDNEIKRDQQLVKVEQRKATVLERESQVKIKQNEMAEIRAGITFMKELQTSGHNKKEIKMYMGLLFKKSDAGPSQSTITGSTSANNLSIDSDSDDSSDDDDESSS</sequence>
<dbReference type="PANTHER" id="PTHR33324:SF2">
    <property type="entry name" value="MYB_SANT-LIKE DNA-BINDING DOMAIN-CONTAINING PROTEIN"/>
    <property type="match status" value="1"/>
</dbReference>
<feature type="compositionally biased region" description="Basic and acidic residues" evidence="1">
    <location>
        <begin position="162"/>
        <end position="171"/>
    </location>
</feature>
<evidence type="ECO:0000313" key="2">
    <source>
        <dbReference type="EMBL" id="POW20192.1"/>
    </source>
</evidence>
<feature type="compositionally biased region" description="Low complexity" evidence="1">
    <location>
        <begin position="8"/>
        <end position="23"/>
    </location>
</feature>
<evidence type="ECO:0008006" key="4">
    <source>
        <dbReference type="Google" id="ProtNLM"/>
    </source>
</evidence>
<evidence type="ECO:0000256" key="1">
    <source>
        <dbReference type="SAM" id="MobiDB-lite"/>
    </source>
</evidence>
<name>A0A2S4WEL0_9BASI</name>
<feature type="compositionally biased region" description="Acidic residues" evidence="1">
    <location>
        <begin position="354"/>
        <end position="368"/>
    </location>
</feature>
<reference evidence="3" key="3">
    <citation type="journal article" date="2018" name="Mol. Plant Microbe Interact.">
        <title>Genome sequence resources for the wheat stripe rust pathogen (Puccinia striiformis f. sp. tritici) and the barley stripe rust pathogen (Puccinia striiformis f. sp. hordei).</title>
        <authorList>
            <person name="Xia C."/>
            <person name="Wang M."/>
            <person name="Yin C."/>
            <person name="Cornejo O.E."/>
            <person name="Hulbert S.H."/>
            <person name="Chen X."/>
        </authorList>
    </citation>
    <scope>NUCLEOTIDE SEQUENCE [LARGE SCALE GENOMIC DNA]</scope>
    <source>
        <strain evidence="3">93TX-2</strain>
    </source>
</reference>
<dbReference type="EMBL" id="PKSM01000037">
    <property type="protein sequence ID" value="POW20192.1"/>
    <property type="molecule type" value="Genomic_DNA"/>
</dbReference>
<feature type="region of interest" description="Disordered" evidence="1">
    <location>
        <begin position="1"/>
        <end position="23"/>
    </location>
</feature>
<dbReference type="OrthoDB" id="2506530at2759"/>